<evidence type="ECO:0000313" key="1">
    <source>
        <dbReference type="EMBL" id="KAJ1088468.1"/>
    </source>
</evidence>
<accession>A0AAV7LHY8</accession>
<organism evidence="1 2">
    <name type="scientific">Pleurodeles waltl</name>
    <name type="common">Iberian ribbed newt</name>
    <dbReference type="NCBI Taxonomy" id="8319"/>
    <lineage>
        <taxon>Eukaryota</taxon>
        <taxon>Metazoa</taxon>
        <taxon>Chordata</taxon>
        <taxon>Craniata</taxon>
        <taxon>Vertebrata</taxon>
        <taxon>Euteleostomi</taxon>
        <taxon>Amphibia</taxon>
        <taxon>Batrachia</taxon>
        <taxon>Caudata</taxon>
        <taxon>Salamandroidea</taxon>
        <taxon>Salamandridae</taxon>
        <taxon>Pleurodelinae</taxon>
        <taxon>Pleurodeles</taxon>
    </lineage>
</organism>
<evidence type="ECO:0000313" key="2">
    <source>
        <dbReference type="Proteomes" id="UP001066276"/>
    </source>
</evidence>
<sequence>MPFWDAQLVSRATRKRRDLEVTEPEKKTKATRNNFYFWCRMPYENGQSCEPLPTTQIGTSDWFVQLFSRA</sequence>
<keyword evidence="2" id="KW-1185">Reference proteome</keyword>
<gene>
    <name evidence="1" type="ORF">NDU88_001625</name>
</gene>
<dbReference type="EMBL" id="JANPWB010000015">
    <property type="protein sequence ID" value="KAJ1088468.1"/>
    <property type="molecule type" value="Genomic_DNA"/>
</dbReference>
<name>A0AAV7LHY8_PLEWA</name>
<protein>
    <submittedName>
        <fullName evidence="1">Uncharacterized protein</fullName>
    </submittedName>
</protein>
<dbReference type="AlphaFoldDB" id="A0AAV7LHY8"/>
<reference evidence="1" key="1">
    <citation type="journal article" date="2022" name="bioRxiv">
        <title>Sequencing and chromosome-scale assembly of the giantPleurodeles waltlgenome.</title>
        <authorList>
            <person name="Brown T."/>
            <person name="Elewa A."/>
            <person name="Iarovenko S."/>
            <person name="Subramanian E."/>
            <person name="Araus A.J."/>
            <person name="Petzold A."/>
            <person name="Susuki M."/>
            <person name="Suzuki K.-i.T."/>
            <person name="Hayashi T."/>
            <person name="Toyoda A."/>
            <person name="Oliveira C."/>
            <person name="Osipova E."/>
            <person name="Leigh N.D."/>
            <person name="Simon A."/>
            <person name="Yun M.H."/>
        </authorList>
    </citation>
    <scope>NUCLEOTIDE SEQUENCE</scope>
    <source>
        <strain evidence="1">20211129_DDA</strain>
        <tissue evidence="1">Liver</tissue>
    </source>
</reference>
<proteinExistence type="predicted"/>
<comment type="caution">
    <text evidence="1">The sequence shown here is derived from an EMBL/GenBank/DDBJ whole genome shotgun (WGS) entry which is preliminary data.</text>
</comment>
<dbReference type="Proteomes" id="UP001066276">
    <property type="component" value="Chromosome 11"/>
</dbReference>